<evidence type="ECO:0000313" key="4">
    <source>
        <dbReference type="Proteomes" id="UP000541444"/>
    </source>
</evidence>
<dbReference type="InterPro" id="IPR025757">
    <property type="entry name" value="MIP1_Leuzipper"/>
</dbReference>
<dbReference type="Pfam" id="PF14389">
    <property type="entry name" value="Lzipper-MIP1"/>
    <property type="match status" value="1"/>
</dbReference>
<evidence type="ECO:0000259" key="1">
    <source>
        <dbReference type="Pfam" id="PF04784"/>
    </source>
</evidence>
<comment type="caution">
    <text evidence="3">The sequence shown here is derived from an EMBL/GenBank/DDBJ whole genome shotgun (WGS) entry which is preliminary data.</text>
</comment>
<gene>
    <name evidence="3" type="ORF">GIB67_007424</name>
</gene>
<dbReference type="PANTHER" id="PTHR23054:SF18">
    <property type="entry name" value="TERNARY COMPLEX FACTOR MIP1, LEUCINE-ZIPPER"/>
    <property type="match status" value="1"/>
</dbReference>
<evidence type="ECO:0000259" key="2">
    <source>
        <dbReference type="Pfam" id="PF14389"/>
    </source>
</evidence>
<protein>
    <recommendedName>
        <fullName evidence="5">Electron transporter</fullName>
    </recommendedName>
</protein>
<keyword evidence="4" id="KW-1185">Reference proteome</keyword>
<proteinExistence type="predicted"/>
<accession>A0A7J7MLS0</accession>
<dbReference type="Pfam" id="PF04784">
    <property type="entry name" value="DUF547"/>
    <property type="match status" value="1"/>
</dbReference>
<dbReference type="Proteomes" id="UP000541444">
    <property type="component" value="Unassembled WGS sequence"/>
</dbReference>
<evidence type="ECO:0008006" key="5">
    <source>
        <dbReference type="Google" id="ProtNLM"/>
    </source>
</evidence>
<dbReference type="EMBL" id="JACGCM010001403">
    <property type="protein sequence ID" value="KAF6155777.1"/>
    <property type="molecule type" value="Genomic_DNA"/>
</dbReference>
<feature type="domain" description="DUF547" evidence="1">
    <location>
        <begin position="397"/>
        <end position="531"/>
    </location>
</feature>
<sequence length="611" mass="69871">MYGILLMHDDGSCPGKKAMEYDLDTEPGDPGHLKLSLEIQVVLNWVISATLVDCIHFSYNVIYFSQILQLEKRLQEQFAIRRSLEKALGYKHSSHGNLDENLMSKPAKELVKDIAVLELEVVYLEQYLLSLYREAYDQQTCSLSPSRVDEKPSSVTKNEILREISGLPITPKENLGDQSSQLSLSRGSLTYPQKKQNTIRTTEKRIDFGIHRSQSSLCQQSTCSTKNSPVGNLDRALRSCHSQPLSFLKHAQNGSTSVISLAEHLGTRISDHIPETSNRLSEDMIKCIAAIYCKLADPSLIHHGLTSSPISSLSTISEFSPQDQYGMWSPQCRKDSSIDSRLDNPFHVEGFKEFSGPYSTMLEVPWIYRDTQRMKDIDSMLQNYRSLVCRLEEVNPRKMKHDEKLAFWMNIHNALVMHTFLAYGIPRNNLKRLSLLLKAAYNVGGQTVTTEMIQSFILGCTMPRPGQWFRLLFFSRTKFKSAGDRQAYAIERSEPLLHFGLCSGSHSDAAVRVYTPKRVFQELEVAKEEYLRVTFGIRRKDQKILLPKIVESFARDSGLSPASLVELIQQCMPETLRKRRQKFQQGKNRKNIEWVSHNFAFRYLISKELIR</sequence>
<dbReference type="OrthoDB" id="418495at2759"/>
<dbReference type="PANTHER" id="PTHR23054">
    <property type="entry name" value="TERNARY COMPLEX FACTOR MIP1, LEUCINE-ZIPPER-RELATED"/>
    <property type="match status" value="1"/>
</dbReference>
<name>A0A7J7MLS0_9MAGN</name>
<dbReference type="InterPro" id="IPR006869">
    <property type="entry name" value="DUF547"/>
</dbReference>
<dbReference type="AlphaFoldDB" id="A0A7J7MLS0"/>
<evidence type="ECO:0000313" key="3">
    <source>
        <dbReference type="EMBL" id="KAF6155777.1"/>
    </source>
</evidence>
<reference evidence="3 4" key="1">
    <citation type="journal article" date="2020" name="IScience">
        <title>Genome Sequencing of the Endangered Kingdonia uniflora (Circaeasteraceae, Ranunculales) Reveals Potential Mechanisms of Evolutionary Specialization.</title>
        <authorList>
            <person name="Sun Y."/>
            <person name="Deng T."/>
            <person name="Zhang A."/>
            <person name="Moore M.J."/>
            <person name="Landis J.B."/>
            <person name="Lin N."/>
            <person name="Zhang H."/>
            <person name="Zhang X."/>
            <person name="Huang J."/>
            <person name="Zhang X."/>
            <person name="Sun H."/>
            <person name="Wang H."/>
        </authorList>
    </citation>
    <scope>NUCLEOTIDE SEQUENCE [LARGE SCALE GENOMIC DNA]</scope>
    <source>
        <strain evidence="3">TB1705</strain>
        <tissue evidence="3">Leaf</tissue>
    </source>
</reference>
<feature type="domain" description="Ternary complex factor MIP1 leucine-zipper" evidence="2">
    <location>
        <begin position="67"/>
        <end position="138"/>
    </location>
</feature>
<organism evidence="3 4">
    <name type="scientific">Kingdonia uniflora</name>
    <dbReference type="NCBI Taxonomy" id="39325"/>
    <lineage>
        <taxon>Eukaryota</taxon>
        <taxon>Viridiplantae</taxon>
        <taxon>Streptophyta</taxon>
        <taxon>Embryophyta</taxon>
        <taxon>Tracheophyta</taxon>
        <taxon>Spermatophyta</taxon>
        <taxon>Magnoliopsida</taxon>
        <taxon>Ranunculales</taxon>
        <taxon>Circaeasteraceae</taxon>
        <taxon>Kingdonia</taxon>
    </lineage>
</organism>